<dbReference type="PIRSF" id="PIRSF000847">
    <property type="entry name" value="Phos_ph_gly_syn"/>
    <property type="match status" value="1"/>
</dbReference>
<feature type="transmembrane region" description="Helical" evidence="12">
    <location>
        <begin position="118"/>
        <end position="136"/>
    </location>
</feature>
<dbReference type="GO" id="GO:0016020">
    <property type="term" value="C:membrane"/>
    <property type="evidence" value="ECO:0007669"/>
    <property type="project" value="UniProtKB-SubCell"/>
</dbReference>
<feature type="transmembrane region" description="Helical" evidence="12">
    <location>
        <begin position="30"/>
        <end position="53"/>
    </location>
</feature>
<accession>A0A660SL58</accession>
<comment type="subcellular location">
    <subcellularLocation>
        <location evidence="1">Membrane</location>
        <topology evidence="1">Multi-pass membrane protein</topology>
    </subcellularLocation>
</comment>
<evidence type="ECO:0000256" key="5">
    <source>
        <dbReference type="ARBA" id="ARBA00022692"/>
    </source>
</evidence>
<dbReference type="Pfam" id="PF01066">
    <property type="entry name" value="CDP-OH_P_transf"/>
    <property type="match status" value="1"/>
</dbReference>
<protein>
    <recommendedName>
        <fullName evidence="15">CDP-alcohol phosphatidyltransferase family protein</fullName>
    </recommendedName>
</protein>
<comment type="caution">
    <text evidence="13">The sequence shown here is derived from an EMBL/GenBank/DDBJ whole genome shotgun (WGS) entry which is preliminary data.</text>
</comment>
<evidence type="ECO:0000256" key="7">
    <source>
        <dbReference type="ARBA" id="ARBA00023098"/>
    </source>
</evidence>
<sequence>MFTISNLISSLRLFLIPPLVISIINQNMRLALILIIIAYLSDIADGLLARLLNQESELGKVIDPLTDKLILIAVLLSLVIIDRFPFWALIILSVREAIVISAGIYLLSTRRRVIPASWFGKVAGWVIGAMVIIYIVNFKPLLRVSLYAAIALMALSLIKYSQDFTTTLRG</sequence>
<evidence type="ECO:0000256" key="11">
    <source>
        <dbReference type="RuleBase" id="RU003750"/>
    </source>
</evidence>
<evidence type="ECO:0000256" key="1">
    <source>
        <dbReference type="ARBA" id="ARBA00004141"/>
    </source>
</evidence>
<evidence type="ECO:0000256" key="2">
    <source>
        <dbReference type="ARBA" id="ARBA00010441"/>
    </source>
</evidence>
<feature type="transmembrane region" description="Helical" evidence="12">
    <location>
        <begin position="7"/>
        <end position="24"/>
    </location>
</feature>
<evidence type="ECO:0000256" key="12">
    <source>
        <dbReference type="SAM" id="Phobius"/>
    </source>
</evidence>
<evidence type="ECO:0000256" key="6">
    <source>
        <dbReference type="ARBA" id="ARBA00022989"/>
    </source>
</evidence>
<dbReference type="GO" id="GO:0008444">
    <property type="term" value="F:CDP-diacylglycerol-glycerol-3-phosphate 3-phosphatidyltransferase activity"/>
    <property type="evidence" value="ECO:0007669"/>
    <property type="project" value="InterPro"/>
</dbReference>
<proteinExistence type="inferred from homology"/>
<keyword evidence="5 12" id="KW-0812">Transmembrane</keyword>
<evidence type="ECO:0000313" key="13">
    <source>
        <dbReference type="EMBL" id="RKX70836.1"/>
    </source>
</evidence>
<evidence type="ECO:0000313" key="14">
    <source>
        <dbReference type="Proteomes" id="UP000268469"/>
    </source>
</evidence>
<keyword evidence="7" id="KW-0443">Lipid metabolism</keyword>
<evidence type="ECO:0000256" key="10">
    <source>
        <dbReference type="ARBA" id="ARBA00023264"/>
    </source>
</evidence>
<dbReference type="InterPro" id="IPR050324">
    <property type="entry name" value="CDP-alcohol_PTase-I"/>
</dbReference>
<keyword evidence="6 12" id="KW-1133">Transmembrane helix</keyword>
<gene>
    <name evidence="13" type="ORF">DRP53_03585</name>
</gene>
<reference evidence="13 14" key="1">
    <citation type="submission" date="2018-06" db="EMBL/GenBank/DDBJ databases">
        <title>Extensive metabolic versatility and redundancy in microbially diverse, dynamic hydrothermal sediments.</title>
        <authorList>
            <person name="Dombrowski N."/>
            <person name="Teske A."/>
            <person name="Baker B.J."/>
        </authorList>
    </citation>
    <scope>NUCLEOTIDE SEQUENCE [LARGE SCALE GENOMIC DNA]</scope>
    <source>
        <strain evidence="13">B36_G15</strain>
    </source>
</reference>
<evidence type="ECO:0000256" key="3">
    <source>
        <dbReference type="ARBA" id="ARBA00022516"/>
    </source>
</evidence>
<dbReference type="GO" id="GO:0046474">
    <property type="term" value="P:glycerophospholipid biosynthetic process"/>
    <property type="evidence" value="ECO:0007669"/>
    <property type="project" value="TreeGrafter"/>
</dbReference>
<dbReference type="InterPro" id="IPR000462">
    <property type="entry name" value="CDP-OH_P_trans"/>
</dbReference>
<keyword evidence="8 12" id="KW-0472">Membrane</keyword>
<dbReference type="PANTHER" id="PTHR14269:SF62">
    <property type="entry name" value="CDP-DIACYLGLYCEROL--GLYCEROL-3-PHOSPHATE 3-PHOSPHATIDYLTRANSFERASE 1, CHLOROPLASTIC"/>
    <property type="match status" value="1"/>
</dbReference>
<dbReference type="AlphaFoldDB" id="A0A660SL58"/>
<evidence type="ECO:0000256" key="9">
    <source>
        <dbReference type="ARBA" id="ARBA00023209"/>
    </source>
</evidence>
<keyword evidence="10" id="KW-1208">Phospholipid metabolism</keyword>
<evidence type="ECO:0000256" key="4">
    <source>
        <dbReference type="ARBA" id="ARBA00022679"/>
    </source>
</evidence>
<evidence type="ECO:0000256" key="8">
    <source>
        <dbReference type="ARBA" id="ARBA00023136"/>
    </source>
</evidence>
<feature type="transmembrane region" description="Helical" evidence="12">
    <location>
        <begin position="142"/>
        <end position="160"/>
    </location>
</feature>
<dbReference type="InterPro" id="IPR004570">
    <property type="entry name" value="Phosphatidylglycerol_P_synth"/>
</dbReference>
<dbReference type="InterPro" id="IPR043130">
    <property type="entry name" value="CDP-OH_PTrfase_TM_dom"/>
</dbReference>
<name>A0A660SL58_UNCW3</name>
<dbReference type="Gene3D" id="1.20.120.1760">
    <property type="match status" value="1"/>
</dbReference>
<keyword evidence="9" id="KW-0594">Phospholipid biosynthesis</keyword>
<keyword evidence="3" id="KW-0444">Lipid biosynthesis</keyword>
<dbReference type="PANTHER" id="PTHR14269">
    <property type="entry name" value="CDP-DIACYLGLYCEROL--GLYCEROL-3-PHOSPHATE 3-PHOSPHATIDYLTRANSFERASE-RELATED"/>
    <property type="match status" value="1"/>
</dbReference>
<comment type="similarity">
    <text evidence="2 11">Belongs to the CDP-alcohol phosphatidyltransferase class-I family.</text>
</comment>
<dbReference type="EMBL" id="QNBE01000025">
    <property type="protein sequence ID" value="RKX70836.1"/>
    <property type="molecule type" value="Genomic_DNA"/>
</dbReference>
<keyword evidence="4 11" id="KW-0808">Transferase</keyword>
<dbReference type="Proteomes" id="UP000268469">
    <property type="component" value="Unassembled WGS sequence"/>
</dbReference>
<dbReference type="InterPro" id="IPR048254">
    <property type="entry name" value="CDP_ALCOHOL_P_TRANSF_CS"/>
</dbReference>
<dbReference type="PROSITE" id="PS00379">
    <property type="entry name" value="CDP_ALCOHOL_P_TRANSF"/>
    <property type="match status" value="1"/>
</dbReference>
<evidence type="ECO:0008006" key="15">
    <source>
        <dbReference type="Google" id="ProtNLM"/>
    </source>
</evidence>
<organism evidence="13 14">
    <name type="scientific">candidate division WOR-3 bacterium</name>
    <dbReference type="NCBI Taxonomy" id="2052148"/>
    <lineage>
        <taxon>Bacteria</taxon>
        <taxon>Bacteria division WOR-3</taxon>
    </lineage>
</organism>